<reference evidence="1 2" key="1">
    <citation type="submission" date="2015-07" db="EMBL/GenBank/DDBJ databases">
        <title>The genome of Melipona quadrifasciata.</title>
        <authorList>
            <person name="Pan H."/>
            <person name="Kapheim K."/>
        </authorList>
    </citation>
    <scope>NUCLEOTIDE SEQUENCE [LARGE SCALE GENOMIC DNA]</scope>
    <source>
        <strain evidence="1">0111107301</strain>
        <tissue evidence="1">Whole body</tissue>
    </source>
</reference>
<dbReference type="Proteomes" id="UP000053105">
    <property type="component" value="Unassembled WGS sequence"/>
</dbReference>
<dbReference type="EMBL" id="KQ435951">
    <property type="protein sequence ID" value="KOX68125.1"/>
    <property type="molecule type" value="Genomic_DNA"/>
</dbReference>
<sequence length="73" mass="8898">MWVTNRGNDEENWRKQRARQFQMDLLFNSIEHSDFNAKYSYNFICRLLRYLNPSSIGILLIIKQLIYLLEVQE</sequence>
<protein>
    <submittedName>
        <fullName evidence="1">Uncharacterized protein</fullName>
    </submittedName>
</protein>
<keyword evidence="2" id="KW-1185">Reference proteome</keyword>
<name>A0A0M8ZNZ0_9HYME</name>
<organism evidence="1 2">
    <name type="scientific">Melipona quadrifasciata</name>
    <dbReference type="NCBI Taxonomy" id="166423"/>
    <lineage>
        <taxon>Eukaryota</taxon>
        <taxon>Metazoa</taxon>
        <taxon>Ecdysozoa</taxon>
        <taxon>Arthropoda</taxon>
        <taxon>Hexapoda</taxon>
        <taxon>Insecta</taxon>
        <taxon>Pterygota</taxon>
        <taxon>Neoptera</taxon>
        <taxon>Endopterygota</taxon>
        <taxon>Hymenoptera</taxon>
        <taxon>Apocrita</taxon>
        <taxon>Aculeata</taxon>
        <taxon>Apoidea</taxon>
        <taxon>Anthophila</taxon>
        <taxon>Apidae</taxon>
        <taxon>Melipona</taxon>
    </lineage>
</organism>
<evidence type="ECO:0000313" key="1">
    <source>
        <dbReference type="EMBL" id="KOX68125.1"/>
    </source>
</evidence>
<accession>A0A0M8ZNZ0</accession>
<dbReference type="AlphaFoldDB" id="A0A0M8ZNZ0"/>
<proteinExistence type="predicted"/>
<gene>
    <name evidence="1" type="ORF">WN51_08033</name>
</gene>
<evidence type="ECO:0000313" key="2">
    <source>
        <dbReference type="Proteomes" id="UP000053105"/>
    </source>
</evidence>